<dbReference type="EMBL" id="ML975279">
    <property type="protein sequence ID" value="KAF1835973.1"/>
    <property type="molecule type" value="Genomic_DNA"/>
</dbReference>
<sequence length="342" mass="38407">MPSFLERFHPVSAPQFKITRRNNGSQTEVAPYREQSHCIDVRARQEAVRHSCEKSEYATRHDERLMTTPPLKAVVLPRSNVAGALPNRGDKADNMGHAGSYGTPCLYHQLFRARDRSREWTSVLESYRSNGHDAFIQANTPESWMTFSSQSNRVQPCAVLQKKVHGILAVTLKHMAQVISRARGARKTCIRSEIQPTGSVCTVSAGIEVEAVTVALTASLPMVRPGGLRQTDRTDIDKATNRADDTRAMAPPVGHHVGQDNPYDDKSRCVDRSMVQQRSSYRTVGRHDAQRHAGNHGSQRRSRGQKNLAKHNRRIMYAYVLRGNHGPWLPKEKPEIEEYGKA</sequence>
<dbReference type="Proteomes" id="UP000800040">
    <property type="component" value="Unassembled WGS sequence"/>
</dbReference>
<evidence type="ECO:0000313" key="3">
    <source>
        <dbReference type="Proteomes" id="UP000800040"/>
    </source>
</evidence>
<protein>
    <submittedName>
        <fullName evidence="2">Uncharacterized protein</fullName>
    </submittedName>
</protein>
<reference evidence="2" key="1">
    <citation type="submission" date="2020-01" db="EMBL/GenBank/DDBJ databases">
        <authorList>
            <consortium name="DOE Joint Genome Institute"/>
            <person name="Haridas S."/>
            <person name="Albert R."/>
            <person name="Binder M."/>
            <person name="Bloem J."/>
            <person name="Labutti K."/>
            <person name="Salamov A."/>
            <person name="Andreopoulos B."/>
            <person name="Baker S.E."/>
            <person name="Barry K."/>
            <person name="Bills G."/>
            <person name="Bluhm B.H."/>
            <person name="Cannon C."/>
            <person name="Castanera R."/>
            <person name="Culley D.E."/>
            <person name="Daum C."/>
            <person name="Ezra D."/>
            <person name="Gonzalez J.B."/>
            <person name="Henrissat B."/>
            <person name="Kuo A."/>
            <person name="Liang C."/>
            <person name="Lipzen A."/>
            <person name="Lutzoni F."/>
            <person name="Magnuson J."/>
            <person name="Mondo S."/>
            <person name="Nolan M."/>
            <person name="Ohm R."/>
            <person name="Pangilinan J."/>
            <person name="Park H.-J."/>
            <person name="Ramirez L."/>
            <person name="Alfaro M."/>
            <person name="Sun H."/>
            <person name="Tritt A."/>
            <person name="Yoshinaga Y."/>
            <person name="Zwiers L.-H."/>
            <person name="Turgeon B.G."/>
            <person name="Goodwin S.B."/>
            <person name="Spatafora J.W."/>
            <person name="Crous P.W."/>
            <person name="Grigoriev I.V."/>
        </authorList>
    </citation>
    <scope>NUCLEOTIDE SEQUENCE</scope>
    <source>
        <strain evidence="2">P77</strain>
    </source>
</reference>
<accession>A0A6A5KQP4</accession>
<evidence type="ECO:0000256" key="1">
    <source>
        <dbReference type="SAM" id="MobiDB-lite"/>
    </source>
</evidence>
<dbReference type="AlphaFoldDB" id="A0A6A5KQP4"/>
<name>A0A6A5KQP4_9PLEO</name>
<gene>
    <name evidence="2" type="ORF">BDW02DRAFT_578276</name>
</gene>
<organism evidence="2 3">
    <name type="scientific">Decorospora gaudefroyi</name>
    <dbReference type="NCBI Taxonomy" id="184978"/>
    <lineage>
        <taxon>Eukaryota</taxon>
        <taxon>Fungi</taxon>
        <taxon>Dikarya</taxon>
        <taxon>Ascomycota</taxon>
        <taxon>Pezizomycotina</taxon>
        <taxon>Dothideomycetes</taxon>
        <taxon>Pleosporomycetidae</taxon>
        <taxon>Pleosporales</taxon>
        <taxon>Pleosporineae</taxon>
        <taxon>Pleosporaceae</taxon>
        <taxon>Decorospora</taxon>
    </lineage>
</organism>
<keyword evidence="3" id="KW-1185">Reference proteome</keyword>
<evidence type="ECO:0000313" key="2">
    <source>
        <dbReference type="EMBL" id="KAF1835973.1"/>
    </source>
</evidence>
<feature type="compositionally biased region" description="Basic residues" evidence="1">
    <location>
        <begin position="298"/>
        <end position="307"/>
    </location>
</feature>
<feature type="region of interest" description="Disordered" evidence="1">
    <location>
        <begin position="246"/>
        <end position="307"/>
    </location>
</feature>
<proteinExistence type="predicted"/>